<dbReference type="Proteomes" id="UP000281553">
    <property type="component" value="Unassembled WGS sequence"/>
</dbReference>
<proteinExistence type="predicted"/>
<dbReference type="EMBL" id="UYRU01050800">
    <property type="protein sequence ID" value="VDN11136.1"/>
    <property type="molecule type" value="Genomic_DNA"/>
</dbReference>
<evidence type="ECO:0000313" key="1">
    <source>
        <dbReference type="EMBL" id="VDN11136.1"/>
    </source>
</evidence>
<evidence type="ECO:0000313" key="2">
    <source>
        <dbReference type="Proteomes" id="UP000281553"/>
    </source>
</evidence>
<dbReference type="AlphaFoldDB" id="A0A3P7NZY5"/>
<sequence length="232" mass="26476">MTISSEQLLAILQQQEKQFEAAHIKLMESVMQKFSLHSSDPDSSKNLSTSADPTAASITEFIYDPDFSVTFDTWFKRWEGIFRVDFANADDAWKRLSETFGEKSSLFNIRYQCLKLMKNEADDFLTLASTVNHECERFKLPELTDDQFKCLIFVSALQSPRDAEIWTRLLSTIEQDPKSTLQTLTAECQRLKNLKHDSAIIEKPSSSFAATNVHTVTRTKSVSPISRPRHAL</sequence>
<reference evidence="1 2" key="1">
    <citation type="submission" date="2018-11" db="EMBL/GenBank/DDBJ databases">
        <authorList>
            <consortium name="Pathogen Informatics"/>
        </authorList>
    </citation>
    <scope>NUCLEOTIDE SEQUENCE [LARGE SCALE GENOMIC DNA]</scope>
</reference>
<dbReference type="OrthoDB" id="6270619at2759"/>
<protein>
    <submittedName>
        <fullName evidence="1">Uncharacterized protein</fullName>
    </submittedName>
</protein>
<keyword evidence="2" id="KW-1185">Reference proteome</keyword>
<name>A0A3P7NZY5_DIBLA</name>
<gene>
    <name evidence="1" type="ORF">DILT_LOCUS6967</name>
</gene>
<organism evidence="1 2">
    <name type="scientific">Dibothriocephalus latus</name>
    <name type="common">Fish tapeworm</name>
    <name type="synonym">Diphyllobothrium latum</name>
    <dbReference type="NCBI Taxonomy" id="60516"/>
    <lineage>
        <taxon>Eukaryota</taxon>
        <taxon>Metazoa</taxon>
        <taxon>Spiralia</taxon>
        <taxon>Lophotrochozoa</taxon>
        <taxon>Platyhelminthes</taxon>
        <taxon>Cestoda</taxon>
        <taxon>Eucestoda</taxon>
        <taxon>Diphyllobothriidea</taxon>
        <taxon>Diphyllobothriidae</taxon>
        <taxon>Dibothriocephalus</taxon>
    </lineage>
</organism>
<accession>A0A3P7NZY5</accession>